<accession>B6JAE8</accession>
<evidence type="ECO:0000259" key="10">
    <source>
        <dbReference type="Pfam" id="PF02602"/>
    </source>
</evidence>
<dbReference type="Proteomes" id="UP000007730">
    <property type="component" value="Chromosome"/>
</dbReference>
<comment type="catalytic activity">
    <reaction evidence="8 9">
        <text>hydroxymethylbilane = uroporphyrinogen III + H2O</text>
        <dbReference type="Rhea" id="RHEA:18965"/>
        <dbReference type="ChEBI" id="CHEBI:15377"/>
        <dbReference type="ChEBI" id="CHEBI:57308"/>
        <dbReference type="ChEBI" id="CHEBI:57845"/>
        <dbReference type="EC" id="4.2.1.75"/>
    </reaction>
</comment>
<dbReference type="GO" id="GO:0004852">
    <property type="term" value="F:uroporphyrinogen-III synthase activity"/>
    <property type="evidence" value="ECO:0007669"/>
    <property type="project" value="UniProtKB-UniRule"/>
</dbReference>
<dbReference type="PATRIC" id="fig|504832.7.peg.211"/>
<reference evidence="11 12" key="1">
    <citation type="journal article" date="2011" name="J. Bacteriol.">
        <title>Complete genome sequences of the chemolithoautotrophic Oligotropha carboxidovorans strains OM4 and OM5.</title>
        <authorList>
            <person name="Volland S."/>
            <person name="Rachinger M."/>
            <person name="Strittmatter A."/>
            <person name="Daniel R."/>
            <person name="Gottschalk G."/>
            <person name="Meyer O."/>
        </authorList>
    </citation>
    <scope>NUCLEOTIDE SEQUENCE [LARGE SCALE GENOMIC DNA]</scope>
    <source>
        <strain evidence="12">ATCC 49405 / DSM 1227 / KCTC 32145 / OM5</strain>
    </source>
</reference>
<dbReference type="PANTHER" id="PTHR38042">
    <property type="entry name" value="UROPORPHYRINOGEN-III SYNTHASE, CHLOROPLASTIC"/>
    <property type="match status" value="1"/>
</dbReference>
<name>B6JAE8_AFIC5</name>
<dbReference type="STRING" id="504832.OCA5_c01990"/>
<dbReference type="EMBL" id="CP002826">
    <property type="protein sequence ID" value="AEI04930.1"/>
    <property type="molecule type" value="Genomic_DNA"/>
</dbReference>
<dbReference type="KEGG" id="ocg:OCA5_c01990"/>
<dbReference type="Gene3D" id="3.40.50.10090">
    <property type="match status" value="2"/>
</dbReference>
<dbReference type="AlphaFoldDB" id="B6JAE8"/>
<keyword evidence="4 9" id="KW-0456">Lyase</keyword>
<organism evidence="11 12">
    <name type="scientific">Afipia carboxidovorans (strain ATCC 49405 / DSM 1227 / KCTC 32145 / OM5)</name>
    <name type="common">Oligotropha carboxidovorans</name>
    <dbReference type="NCBI Taxonomy" id="504832"/>
    <lineage>
        <taxon>Bacteria</taxon>
        <taxon>Pseudomonadati</taxon>
        <taxon>Pseudomonadota</taxon>
        <taxon>Alphaproteobacteria</taxon>
        <taxon>Hyphomicrobiales</taxon>
        <taxon>Nitrobacteraceae</taxon>
        <taxon>Afipia</taxon>
    </lineage>
</organism>
<dbReference type="InterPro" id="IPR036108">
    <property type="entry name" value="4pyrrol_syn_uPrphyn_synt_sf"/>
</dbReference>
<dbReference type="GO" id="GO:0006782">
    <property type="term" value="P:protoporphyrinogen IX biosynthetic process"/>
    <property type="evidence" value="ECO:0007669"/>
    <property type="project" value="UniProtKB-UniRule"/>
</dbReference>
<dbReference type="UniPathway" id="UPA00251">
    <property type="reaction ID" value="UER00320"/>
</dbReference>
<feature type="domain" description="Tetrapyrrole biosynthesis uroporphyrinogen III synthase" evidence="10">
    <location>
        <begin position="14"/>
        <end position="233"/>
    </location>
</feature>
<keyword evidence="5 9" id="KW-0627">Porphyrin biosynthesis</keyword>
<protein>
    <recommendedName>
        <fullName evidence="7 9">Uroporphyrinogen-III synthase</fullName>
        <ecNumber evidence="3 9">4.2.1.75</ecNumber>
    </recommendedName>
</protein>
<keyword evidence="12" id="KW-1185">Reference proteome</keyword>
<evidence type="ECO:0000256" key="6">
    <source>
        <dbReference type="ARBA" id="ARBA00037589"/>
    </source>
</evidence>
<dbReference type="InterPro" id="IPR039793">
    <property type="entry name" value="UROS/Hem4"/>
</dbReference>
<comment type="similarity">
    <text evidence="2 9">Belongs to the uroporphyrinogen-III synthase family.</text>
</comment>
<evidence type="ECO:0000313" key="11">
    <source>
        <dbReference type="EMBL" id="AEI04930.1"/>
    </source>
</evidence>
<dbReference type="KEGG" id="oca:OCAR_4326"/>
<dbReference type="SUPFAM" id="SSF69618">
    <property type="entry name" value="HemD-like"/>
    <property type="match status" value="1"/>
</dbReference>
<evidence type="ECO:0000256" key="9">
    <source>
        <dbReference type="RuleBase" id="RU366031"/>
    </source>
</evidence>
<proteinExistence type="inferred from homology"/>
<dbReference type="InterPro" id="IPR003754">
    <property type="entry name" value="4pyrrol_synth_uPrphyn_synth"/>
</dbReference>
<dbReference type="EC" id="4.2.1.75" evidence="3 9"/>
<evidence type="ECO:0000256" key="2">
    <source>
        <dbReference type="ARBA" id="ARBA00008133"/>
    </source>
</evidence>
<evidence type="ECO:0000256" key="8">
    <source>
        <dbReference type="ARBA" id="ARBA00048617"/>
    </source>
</evidence>
<evidence type="ECO:0000256" key="4">
    <source>
        <dbReference type="ARBA" id="ARBA00023239"/>
    </source>
</evidence>
<dbReference type="CDD" id="cd06578">
    <property type="entry name" value="HemD"/>
    <property type="match status" value="1"/>
</dbReference>
<gene>
    <name evidence="11" type="ordered locus">OCA5_c01990</name>
</gene>
<dbReference type="HOGENOM" id="CLU_011276_10_1_5"/>
<comment type="function">
    <text evidence="6 9">Catalyzes cyclization of the linear tetrapyrrole, hydroxymethylbilane, to the macrocyclic uroporphyrinogen III.</text>
</comment>
<dbReference type="GO" id="GO:0006780">
    <property type="term" value="P:uroporphyrinogen III biosynthetic process"/>
    <property type="evidence" value="ECO:0007669"/>
    <property type="project" value="UniProtKB-UniRule"/>
</dbReference>
<sequence>MSILVMRPFPDNEATAAALRDEGYSVLLSPALRFEPVPLREEPDALPYDAILATSANALRGIEGKPILERLCETKLFAVGDATAQIARNAGFRDVESAAGDAVALIALVEARMRGKGRICYLAGADVSRDLGADLGAQGYSVTTLTTYRMIPLPHFSEAVEAAFAAGEVEAVLHYSRRSARAFVAAVQAAGLEISALALPQFCISNVVGTVLQEAGAARVRVAAAPDEPAMFEALQRAIAPKRPSRPKTKSGKL</sequence>
<evidence type="ECO:0000256" key="1">
    <source>
        <dbReference type="ARBA" id="ARBA00004772"/>
    </source>
</evidence>
<dbReference type="Pfam" id="PF02602">
    <property type="entry name" value="HEM4"/>
    <property type="match status" value="1"/>
</dbReference>
<evidence type="ECO:0000313" key="12">
    <source>
        <dbReference type="Proteomes" id="UP000007730"/>
    </source>
</evidence>
<dbReference type="OrthoDB" id="7163809at2"/>
<dbReference type="eggNOG" id="COG1587">
    <property type="taxonomic scope" value="Bacteria"/>
</dbReference>
<comment type="pathway">
    <text evidence="1 9">Porphyrin-containing compound metabolism; protoporphyrin-IX biosynthesis; coproporphyrinogen-III from 5-aminolevulinate: step 3/4.</text>
</comment>
<evidence type="ECO:0000256" key="3">
    <source>
        <dbReference type="ARBA" id="ARBA00013109"/>
    </source>
</evidence>
<evidence type="ECO:0000256" key="5">
    <source>
        <dbReference type="ARBA" id="ARBA00023244"/>
    </source>
</evidence>
<evidence type="ECO:0000256" key="7">
    <source>
        <dbReference type="ARBA" id="ARBA00040167"/>
    </source>
</evidence>
<dbReference type="PANTHER" id="PTHR38042:SF1">
    <property type="entry name" value="UROPORPHYRINOGEN-III SYNTHASE, CHLOROPLASTIC"/>
    <property type="match status" value="1"/>
</dbReference>
<dbReference type="RefSeq" id="WP_012561504.1">
    <property type="nucleotide sequence ID" value="NC_011386.1"/>
</dbReference>